<comment type="caution">
    <text evidence="2">The sequence shown here is derived from an EMBL/GenBank/DDBJ whole genome shotgun (WGS) entry which is preliminary data.</text>
</comment>
<proteinExistence type="predicted"/>
<protein>
    <submittedName>
        <fullName evidence="2">Glycoside hydrolase family protein</fullName>
    </submittedName>
</protein>
<keyword evidence="2" id="KW-0378">Hydrolase</keyword>
<evidence type="ECO:0000313" key="2">
    <source>
        <dbReference type="EMBL" id="MBW4560821.1"/>
    </source>
</evidence>
<dbReference type="EMBL" id="JAHHHN010000003">
    <property type="protein sequence ID" value="MBW4560821.1"/>
    <property type="molecule type" value="Genomic_DNA"/>
</dbReference>
<sequence>MLRSQTLKGFKFKGVEKLIGPIAALLGFVYLLQWYIHGDLRSPSDPVFGGQQPPLVMKGGDPYIRALMRTISASEANSKRPYSLLYGGQQVSDLSRHPEICVTIVTGPNTGNCSTAAGRYQIINTTWFQIAPRYHPNPMEIMFWTSYSFEAEYQDVVVYRWLSDSKFWGTDISQQLRQGRLNEVLRRLSPTWTSLGYGIETNSISRFLPKIYQKILQEELKATNPPPSPNSTLNPIPTPLPSTPVKRVSSDISLS</sequence>
<evidence type="ECO:0000313" key="3">
    <source>
        <dbReference type="Proteomes" id="UP000715781"/>
    </source>
</evidence>
<dbReference type="SUPFAM" id="SSF53955">
    <property type="entry name" value="Lysozyme-like"/>
    <property type="match status" value="1"/>
</dbReference>
<accession>A0A951UF70</accession>
<dbReference type="InterPro" id="IPR023346">
    <property type="entry name" value="Lysozyme-like_dom_sf"/>
</dbReference>
<dbReference type="Gene3D" id="1.10.530.10">
    <property type="match status" value="1"/>
</dbReference>
<dbReference type="GO" id="GO:0016787">
    <property type="term" value="F:hydrolase activity"/>
    <property type="evidence" value="ECO:0007669"/>
    <property type="project" value="UniProtKB-KW"/>
</dbReference>
<dbReference type="AlphaFoldDB" id="A0A951UF70"/>
<name>A0A951UF70_9NOST</name>
<organism evidence="2 3">
    <name type="scientific">Mojavia pulchra JT2-VF2</name>
    <dbReference type="NCBI Taxonomy" id="287848"/>
    <lineage>
        <taxon>Bacteria</taxon>
        <taxon>Bacillati</taxon>
        <taxon>Cyanobacteriota</taxon>
        <taxon>Cyanophyceae</taxon>
        <taxon>Nostocales</taxon>
        <taxon>Nostocaceae</taxon>
    </lineage>
</organism>
<dbReference type="Proteomes" id="UP000715781">
    <property type="component" value="Unassembled WGS sequence"/>
</dbReference>
<reference evidence="2" key="2">
    <citation type="journal article" date="2022" name="Microbiol. Resour. Announc.">
        <title>Metagenome Sequencing to Explore Phylogenomics of Terrestrial Cyanobacteria.</title>
        <authorList>
            <person name="Ward R.D."/>
            <person name="Stajich J.E."/>
            <person name="Johansen J.R."/>
            <person name="Huntemann M."/>
            <person name="Clum A."/>
            <person name="Foster B."/>
            <person name="Foster B."/>
            <person name="Roux S."/>
            <person name="Palaniappan K."/>
            <person name="Varghese N."/>
            <person name="Mukherjee S."/>
            <person name="Reddy T.B.K."/>
            <person name="Daum C."/>
            <person name="Copeland A."/>
            <person name="Chen I.A."/>
            <person name="Ivanova N.N."/>
            <person name="Kyrpides N.C."/>
            <person name="Shapiro N."/>
            <person name="Eloe-Fadrosh E.A."/>
            <person name="Pietrasiak N."/>
        </authorList>
    </citation>
    <scope>NUCLEOTIDE SEQUENCE</scope>
    <source>
        <strain evidence="2">JT2-VF2</strain>
    </source>
</reference>
<reference evidence="2" key="1">
    <citation type="submission" date="2021-05" db="EMBL/GenBank/DDBJ databases">
        <authorList>
            <person name="Pietrasiak N."/>
            <person name="Ward R."/>
            <person name="Stajich J.E."/>
            <person name="Kurbessoian T."/>
        </authorList>
    </citation>
    <scope>NUCLEOTIDE SEQUENCE</scope>
    <source>
        <strain evidence="2">JT2-VF2</strain>
    </source>
</reference>
<gene>
    <name evidence="2" type="ORF">KME32_06610</name>
</gene>
<feature type="region of interest" description="Disordered" evidence="1">
    <location>
        <begin position="221"/>
        <end position="255"/>
    </location>
</feature>
<evidence type="ECO:0000256" key="1">
    <source>
        <dbReference type="SAM" id="MobiDB-lite"/>
    </source>
</evidence>